<keyword evidence="1" id="KW-1133">Transmembrane helix</keyword>
<name>A0A7C9D7J1_OPUST</name>
<dbReference type="EMBL" id="GISG01097339">
    <property type="protein sequence ID" value="MBA4635881.1"/>
    <property type="molecule type" value="Transcribed_RNA"/>
</dbReference>
<accession>A0A7C9D7J1</accession>
<keyword evidence="1" id="KW-0472">Membrane</keyword>
<dbReference type="AlphaFoldDB" id="A0A7C9D7J1"/>
<evidence type="ECO:0000256" key="1">
    <source>
        <dbReference type="SAM" id="Phobius"/>
    </source>
</evidence>
<feature type="transmembrane region" description="Helical" evidence="1">
    <location>
        <begin position="71"/>
        <end position="94"/>
    </location>
</feature>
<reference evidence="2" key="2">
    <citation type="submission" date="2020-07" db="EMBL/GenBank/DDBJ databases">
        <authorList>
            <person name="Vera ALvarez R."/>
            <person name="Arias-Moreno D.M."/>
            <person name="Jimenez-Jacinto V."/>
            <person name="Jimenez-Bremont J.F."/>
            <person name="Swaminathan K."/>
            <person name="Moose S.P."/>
            <person name="Guerrero-Gonzalez M.L."/>
            <person name="Marino-Ramirez L."/>
            <person name="Landsman D."/>
            <person name="Rodriguez-Kessler M."/>
            <person name="Delgado-Sanchez P."/>
        </authorList>
    </citation>
    <scope>NUCLEOTIDE SEQUENCE</scope>
    <source>
        <tissue evidence="2">Cladode</tissue>
    </source>
</reference>
<organism evidence="2">
    <name type="scientific">Opuntia streptacantha</name>
    <name type="common">Prickly pear cactus</name>
    <name type="synonym">Opuntia cardona</name>
    <dbReference type="NCBI Taxonomy" id="393608"/>
    <lineage>
        <taxon>Eukaryota</taxon>
        <taxon>Viridiplantae</taxon>
        <taxon>Streptophyta</taxon>
        <taxon>Embryophyta</taxon>
        <taxon>Tracheophyta</taxon>
        <taxon>Spermatophyta</taxon>
        <taxon>Magnoliopsida</taxon>
        <taxon>eudicotyledons</taxon>
        <taxon>Gunneridae</taxon>
        <taxon>Pentapetalae</taxon>
        <taxon>Caryophyllales</taxon>
        <taxon>Cactineae</taxon>
        <taxon>Cactaceae</taxon>
        <taxon>Opuntioideae</taxon>
        <taxon>Opuntia</taxon>
    </lineage>
</organism>
<protein>
    <submittedName>
        <fullName evidence="2">Uncharacterized protein</fullName>
    </submittedName>
</protein>
<reference evidence="2" key="1">
    <citation type="journal article" date="2013" name="J. Plant Res.">
        <title>Effect of fungi and light on seed germination of three Opuntia species from semiarid lands of central Mexico.</title>
        <authorList>
            <person name="Delgado-Sanchez P."/>
            <person name="Jimenez-Bremont J.F."/>
            <person name="Guerrero-Gonzalez Mde L."/>
            <person name="Flores J."/>
        </authorList>
    </citation>
    <scope>NUCLEOTIDE SEQUENCE</scope>
    <source>
        <tissue evidence="2">Cladode</tissue>
    </source>
</reference>
<keyword evidence="1" id="KW-0812">Transmembrane</keyword>
<sequence length="99" mass="11215">MCFVHGNLCQMIFQSESCSEPCTYSLTAEGFLSFLCVLYCYLLLHDPSCYQDETLWSKSYRSQTVGLSSNYSILVGLVFQFILVVVFGLSALLWHHSPP</sequence>
<evidence type="ECO:0000313" key="2">
    <source>
        <dbReference type="EMBL" id="MBA4635881.1"/>
    </source>
</evidence>
<proteinExistence type="predicted"/>